<dbReference type="AlphaFoldDB" id="A0A084VSC1"/>
<evidence type="ECO:0000256" key="1">
    <source>
        <dbReference type="SAM" id="MobiDB-lite"/>
    </source>
</evidence>
<keyword evidence="4" id="KW-1185">Reference proteome</keyword>
<gene>
    <name evidence="2" type="ORF">ZHAS_00008391</name>
</gene>
<dbReference type="Proteomes" id="UP000030765">
    <property type="component" value="Unassembled WGS sequence"/>
</dbReference>
<accession>A0A084VSC1</accession>
<dbReference type="EMBL" id="KE525041">
    <property type="protein sequence ID" value="KFB40865.1"/>
    <property type="molecule type" value="Genomic_DNA"/>
</dbReference>
<evidence type="ECO:0000313" key="2">
    <source>
        <dbReference type="EMBL" id="KFB40865.1"/>
    </source>
</evidence>
<keyword evidence="2" id="KW-0030">Aminoacyl-tRNA synthetase</keyword>
<feature type="region of interest" description="Disordered" evidence="1">
    <location>
        <begin position="1"/>
        <end position="26"/>
    </location>
</feature>
<dbReference type="GO" id="GO:0004812">
    <property type="term" value="F:aminoacyl-tRNA ligase activity"/>
    <property type="evidence" value="ECO:0007669"/>
    <property type="project" value="UniProtKB-KW"/>
</dbReference>
<sequence>MFTAPDGSCRGRKATQNPYTFRLVRSRTNKRTALRFPMPKAEQAHFRVSSALGSRRGWRGNSEQALSPVFLTPNAAQR</sequence>
<keyword evidence="2" id="KW-0436">Ligase</keyword>
<organism evidence="2">
    <name type="scientific">Anopheles sinensis</name>
    <name type="common">Mosquito</name>
    <dbReference type="NCBI Taxonomy" id="74873"/>
    <lineage>
        <taxon>Eukaryota</taxon>
        <taxon>Metazoa</taxon>
        <taxon>Ecdysozoa</taxon>
        <taxon>Arthropoda</taxon>
        <taxon>Hexapoda</taxon>
        <taxon>Insecta</taxon>
        <taxon>Pterygota</taxon>
        <taxon>Neoptera</taxon>
        <taxon>Endopterygota</taxon>
        <taxon>Diptera</taxon>
        <taxon>Nematocera</taxon>
        <taxon>Culicoidea</taxon>
        <taxon>Culicidae</taxon>
        <taxon>Anophelinae</taxon>
        <taxon>Anopheles</taxon>
    </lineage>
</organism>
<reference evidence="3" key="2">
    <citation type="submission" date="2020-05" db="UniProtKB">
        <authorList>
            <consortium name="EnsemblMetazoa"/>
        </authorList>
    </citation>
    <scope>IDENTIFICATION</scope>
</reference>
<evidence type="ECO:0000313" key="3">
    <source>
        <dbReference type="EnsemblMetazoa" id="ASIC008391-PA"/>
    </source>
</evidence>
<name>A0A084VSC1_ANOSI</name>
<dbReference type="EnsemblMetazoa" id="ASIC008391-RA">
    <property type="protein sequence ID" value="ASIC008391-PA"/>
    <property type="gene ID" value="ASIC008391"/>
</dbReference>
<protein>
    <submittedName>
        <fullName evidence="2 3">Tryptophanyl-tRNA synthetase</fullName>
    </submittedName>
</protein>
<proteinExistence type="predicted"/>
<dbReference type="VEuPathDB" id="VectorBase:ASIC008391"/>
<dbReference type="EMBL" id="ATLV01015908">
    <property type="status" value="NOT_ANNOTATED_CDS"/>
    <property type="molecule type" value="Genomic_DNA"/>
</dbReference>
<evidence type="ECO:0000313" key="4">
    <source>
        <dbReference type="Proteomes" id="UP000030765"/>
    </source>
</evidence>
<reference evidence="2 4" key="1">
    <citation type="journal article" date="2014" name="BMC Genomics">
        <title>Genome sequence of Anopheles sinensis provides insight into genetics basis of mosquito competence for malaria parasites.</title>
        <authorList>
            <person name="Zhou D."/>
            <person name="Zhang D."/>
            <person name="Ding G."/>
            <person name="Shi L."/>
            <person name="Hou Q."/>
            <person name="Ye Y."/>
            <person name="Xu Y."/>
            <person name="Zhou H."/>
            <person name="Xiong C."/>
            <person name="Li S."/>
            <person name="Yu J."/>
            <person name="Hong S."/>
            <person name="Yu X."/>
            <person name="Zou P."/>
            <person name="Chen C."/>
            <person name="Chang X."/>
            <person name="Wang W."/>
            <person name="Lv Y."/>
            <person name="Sun Y."/>
            <person name="Ma L."/>
            <person name="Shen B."/>
            <person name="Zhu C."/>
        </authorList>
    </citation>
    <scope>NUCLEOTIDE SEQUENCE [LARGE SCALE GENOMIC DNA]</scope>
</reference>